<accession>A0A975GK38</accession>
<organism evidence="1 2">
    <name type="scientific">Desulfonema magnum</name>
    <dbReference type="NCBI Taxonomy" id="45655"/>
    <lineage>
        <taxon>Bacteria</taxon>
        <taxon>Pseudomonadati</taxon>
        <taxon>Thermodesulfobacteriota</taxon>
        <taxon>Desulfobacteria</taxon>
        <taxon>Desulfobacterales</taxon>
        <taxon>Desulfococcaceae</taxon>
        <taxon>Desulfonema</taxon>
    </lineage>
</organism>
<dbReference type="KEGG" id="dmm:dnm_000980"/>
<reference evidence="1" key="1">
    <citation type="journal article" date="2021" name="Microb. Physiol.">
        <title>Proteogenomic Insights into the Physiology of Marine, Sulfate-Reducing, Filamentous Desulfonema limicola and Desulfonema magnum.</title>
        <authorList>
            <person name="Schnaars V."/>
            <person name="Wohlbrand L."/>
            <person name="Scheve S."/>
            <person name="Hinrichs C."/>
            <person name="Reinhardt R."/>
            <person name="Rabus R."/>
        </authorList>
    </citation>
    <scope>NUCLEOTIDE SEQUENCE</scope>
    <source>
        <strain evidence="1">4be13</strain>
    </source>
</reference>
<name>A0A975GK38_9BACT</name>
<protein>
    <submittedName>
        <fullName evidence="1">Uncharacterized protein</fullName>
    </submittedName>
</protein>
<gene>
    <name evidence="1" type="ORF">dnm_000980</name>
</gene>
<dbReference type="Proteomes" id="UP000663722">
    <property type="component" value="Chromosome"/>
</dbReference>
<dbReference type="AlphaFoldDB" id="A0A975GK38"/>
<proteinExistence type="predicted"/>
<evidence type="ECO:0000313" key="1">
    <source>
        <dbReference type="EMBL" id="QTA84105.1"/>
    </source>
</evidence>
<evidence type="ECO:0000313" key="2">
    <source>
        <dbReference type="Proteomes" id="UP000663722"/>
    </source>
</evidence>
<keyword evidence="2" id="KW-1185">Reference proteome</keyword>
<sequence>MERSATHLVRWVALRSTHPTFFKDDMTLYPDLGHRQKTNRILILS</sequence>
<dbReference type="EMBL" id="CP061800">
    <property type="protein sequence ID" value="QTA84105.1"/>
    <property type="molecule type" value="Genomic_DNA"/>
</dbReference>